<dbReference type="EMBL" id="BGZK01000069">
    <property type="protein sequence ID" value="GBP15150.1"/>
    <property type="molecule type" value="Genomic_DNA"/>
</dbReference>
<keyword evidence="3" id="KW-1185">Reference proteome</keyword>
<evidence type="ECO:0000256" key="1">
    <source>
        <dbReference type="SAM" id="Phobius"/>
    </source>
</evidence>
<evidence type="ECO:0000313" key="2">
    <source>
        <dbReference type="EMBL" id="GBP15150.1"/>
    </source>
</evidence>
<dbReference type="Proteomes" id="UP000299102">
    <property type="component" value="Unassembled WGS sequence"/>
</dbReference>
<keyword evidence="1" id="KW-0812">Transmembrane</keyword>
<proteinExistence type="predicted"/>
<keyword evidence="1" id="KW-1133">Transmembrane helix</keyword>
<accession>A0A4C1TN33</accession>
<feature type="transmembrane region" description="Helical" evidence="1">
    <location>
        <begin position="165"/>
        <end position="184"/>
    </location>
</feature>
<gene>
    <name evidence="2" type="ORF">EVAR_11447_1</name>
</gene>
<name>A0A4C1TN33_EUMVA</name>
<protein>
    <submittedName>
        <fullName evidence="2">Uncharacterized protein</fullName>
    </submittedName>
</protein>
<sequence length="268" mass="30284">MQSPCTGPYTTVKKWERRPLSTVALRGDESRCDNNVGTCVSCRPQGAAARDHGFILDCLDINPVNWNVNLLNSISRLRTPEIRRILNGTGRSSDQLFLHSLTTFVSRPDYPSNLKLKLMDRTQMELTFAGLGTEGGCLTRHLHLTSVTTIHMVDSVITSLTTIPIPVPFMVSILVSFLILISVSPQIKPWCQSRARVPNQWGAPHKRGVERYLGGRNIFAFLKEKIIWRQLEGGGARLHHRIRYRPEVPKVVKSFCKQRLTWDRLSSG</sequence>
<reference evidence="2 3" key="1">
    <citation type="journal article" date="2019" name="Commun. Biol.">
        <title>The bagworm genome reveals a unique fibroin gene that provides high tensile strength.</title>
        <authorList>
            <person name="Kono N."/>
            <person name="Nakamura H."/>
            <person name="Ohtoshi R."/>
            <person name="Tomita M."/>
            <person name="Numata K."/>
            <person name="Arakawa K."/>
        </authorList>
    </citation>
    <scope>NUCLEOTIDE SEQUENCE [LARGE SCALE GENOMIC DNA]</scope>
</reference>
<organism evidence="2 3">
    <name type="scientific">Eumeta variegata</name>
    <name type="common">Bagworm moth</name>
    <name type="synonym">Eumeta japonica</name>
    <dbReference type="NCBI Taxonomy" id="151549"/>
    <lineage>
        <taxon>Eukaryota</taxon>
        <taxon>Metazoa</taxon>
        <taxon>Ecdysozoa</taxon>
        <taxon>Arthropoda</taxon>
        <taxon>Hexapoda</taxon>
        <taxon>Insecta</taxon>
        <taxon>Pterygota</taxon>
        <taxon>Neoptera</taxon>
        <taxon>Endopterygota</taxon>
        <taxon>Lepidoptera</taxon>
        <taxon>Glossata</taxon>
        <taxon>Ditrysia</taxon>
        <taxon>Tineoidea</taxon>
        <taxon>Psychidae</taxon>
        <taxon>Oiketicinae</taxon>
        <taxon>Eumeta</taxon>
    </lineage>
</organism>
<comment type="caution">
    <text evidence="2">The sequence shown here is derived from an EMBL/GenBank/DDBJ whole genome shotgun (WGS) entry which is preliminary data.</text>
</comment>
<dbReference type="AlphaFoldDB" id="A0A4C1TN33"/>
<keyword evidence="1" id="KW-0472">Membrane</keyword>
<evidence type="ECO:0000313" key="3">
    <source>
        <dbReference type="Proteomes" id="UP000299102"/>
    </source>
</evidence>